<feature type="transmembrane region" description="Helical" evidence="1">
    <location>
        <begin position="12"/>
        <end position="31"/>
    </location>
</feature>
<dbReference type="PANTHER" id="PTHR47755">
    <property type="entry name" value="CELL DIVISION PROTEIN FTSX"/>
    <property type="match status" value="1"/>
</dbReference>
<evidence type="ECO:0000256" key="1">
    <source>
        <dbReference type="SAM" id="Phobius"/>
    </source>
</evidence>
<evidence type="ECO:0000313" key="3">
    <source>
        <dbReference type="Proteomes" id="UP001596422"/>
    </source>
</evidence>
<dbReference type="EMBL" id="JBHSWE010000001">
    <property type="protein sequence ID" value="MFC6670426.1"/>
    <property type="molecule type" value="Genomic_DNA"/>
</dbReference>
<reference evidence="3" key="1">
    <citation type="journal article" date="2019" name="Int. J. Syst. Evol. Microbiol.">
        <title>The Global Catalogue of Microorganisms (GCM) 10K type strain sequencing project: providing services to taxonomists for standard genome sequencing and annotation.</title>
        <authorList>
            <consortium name="The Broad Institute Genomics Platform"/>
            <consortium name="The Broad Institute Genome Sequencing Center for Infectious Disease"/>
            <person name="Wu L."/>
            <person name="Ma J."/>
        </authorList>
    </citation>
    <scope>NUCLEOTIDE SEQUENCE [LARGE SCALE GENOMIC DNA]</scope>
    <source>
        <strain evidence="3">NBRC 111756</strain>
    </source>
</reference>
<protein>
    <submittedName>
        <fullName evidence="2">Uncharacterized protein</fullName>
    </submittedName>
</protein>
<dbReference type="PANTHER" id="PTHR47755:SF1">
    <property type="entry name" value="CELL DIVISION PROTEIN FTSX"/>
    <property type="match status" value="1"/>
</dbReference>
<dbReference type="InterPro" id="IPR004513">
    <property type="entry name" value="FtsX"/>
</dbReference>
<proteinExistence type="predicted"/>
<sequence length="85" mass="9511">MRRPFLYSGVWYGLLGAVLAWCLIQFSLLTLREPVTELARLYRSDFEPSGLGLTGSLLLLLSSLLLGWLGAWLAVGHHLREIEPS</sequence>
<organism evidence="2 3">
    <name type="scientific">Marinobacterium aestuariivivens</name>
    <dbReference type="NCBI Taxonomy" id="1698799"/>
    <lineage>
        <taxon>Bacteria</taxon>
        <taxon>Pseudomonadati</taxon>
        <taxon>Pseudomonadota</taxon>
        <taxon>Gammaproteobacteria</taxon>
        <taxon>Oceanospirillales</taxon>
        <taxon>Oceanospirillaceae</taxon>
        <taxon>Marinobacterium</taxon>
    </lineage>
</organism>
<dbReference type="RefSeq" id="WP_379908928.1">
    <property type="nucleotide sequence ID" value="NZ_JBHSWE010000001.1"/>
</dbReference>
<keyword evidence="1" id="KW-0812">Transmembrane</keyword>
<evidence type="ECO:0000313" key="2">
    <source>
        <dbReference type="EMBL" id="MFC6670426.1"/>
    </source>
</evidence>
<feature type="transmembrane region" description="Helical" evidence="1">
    <location>
        <begin position="51"/>
        <end position="75"/>
    </location>
</feature>
<name>A0ABW1ZYX1_9GAMM</name>
<keyword evidence="3" id="KW-1185">Reference proteome</keyword>
<dbReference type="Proteomes" id="UP001596422">
    <property type="component" value="Unassembled WGS sequence"/>
</dbReference>
<keyword evidence="1" id="KW-0472">Membrane</keyword>
<gene>
    <name evidence="2" type="ORF">ACFQDL_10255</name>
</gene>
<accession>A0ABW1ZYX1</accession>
<keyword evidence="1" id="KW-1133">Transmembrane helix</keyword>
<comment type="caution">
    <text evidence="2">The sequence shown here is derived from an EMBL/GenBank/DDBJ whole genome shotgun (WGS) entry which is preliminary data.</text>
</comment>